<accession>A0A397S2T9</accession>
<gene>
    <name evidence="1" type="ORF">C1645_841706</name>
</gene>
<evidence type="ECO:0000313" key="2">
    <source>
        <dbReference type="Proteomes" id="UP000265703"/>
    </source>
</evidence>
<organism evidence="1 2">
    <name type="scientific">Glomus cerebriforme</name>
    <dbReference type="NCBI Taxonomy" id="658196"/>
    <lineage>
        <taxon>Eukaryota</taxon>
        <taxon>Fungi</taxon>
        <taxon>Fungi incertae sedis</taxon>
        <taxon>Mucoromycota</taxon>
        <taxon>Glomeromycotina</taxon>
        <taxon>Glomeromycetes</taxon>
        <taxon>Glomerales</taxon>
        <taxon>Glomeraceae</taxon>
        <taxon>Glomus</taxon>
    </lineage>
</organism>
<comment type="caution">
    <text evidence="1">The sequence shown here is derived from an EMBL/GenBank/DDBJ whole genome shotgun (WGS) entry which is preliminary data.</text>
</comment>
<dbReference type="EMBL" id="QKYT01001639">
    <property type="protein sequence ID" value="RIA79039.1"/>
    <property type="molecule type" value="Genomic_DNA"/>
</dbReference>
<dbReference type="Proteomes" id="UP000265703">
    <property type="component" value="Unassembled WGS sequence"/>
</dbReference>
<reference evidence="1 2" key="1">
    <citation type="submission" date="2018-06" db="EMBL/GenBank/DDBJ databases">
        <title>Comparative genomics reveals the genomic features of Rhizophagus irregularis, R. cerebriforme, R. diaphanum and Gigaspora rosea, and their symbiotic lifestyle signature.</title>
        <authorList>
            <person name="Morin E."/>
            <person name="San Clemente H."/>
            <person name="Chen E.C.H."/>
            <person name="De La Providencia I."/>
            <person name="Hainaut M."/>
            <person name="Kuo A."/>
            <person name="Kohler A."/>
            <person name="Murat C."/>
            <person name="Tang N."/>
            <person name="Roy S."/>
            <person name="Loubradou J."/>
            <person name="Henrissat B."/>
            <person name="Grigoriev I.V."/>
            <person name="Corradi N."/>
            <person name="Roux C."/>
            <person name="Martin F.M."/>
        </authorList>
    </citation>
    <scope>NUCLEOTIDE SEQUENCE [LARGE SCALE GENOMIC DNA]</scope>
    <source>
        <strain evidence="1 2">DAOM 227022</strain>
    </source>
</reference>
<sequence>MVNLLSSSVWNGKKKRLEEKTVLCAFSSILKSKMFDTGIRNVLLAFRLVREIENNSPSVRALGIRKR</sequence>
<keyword evidence="2" id="KW-1185">Reference proteome</keyword>
<dbReference type="AlphaFoldDB" id="A0A397S2T9"/>
<protein>
    <submittedName>
        <fullName evidence="1">Uncharacterized protein</fullName>
    </submittedName>
</protein>
<proteinExistence type="predicted"/>
<evidence type="ECO:0000313" key="1">
    <source>
        <dbReference type="EMBL" id="RIA79039.1"/>
    </source>
</evidence>
<name>A0A397S2T9_9GLOM</name>